<dbReference type="SUPFAM" id="SSF109604">
    <property type="entry name" value="HD-domain/PDEase-like"/>
    <property type="match status" value="1"/>
</dbReference>
<sequence>MVDKILYLIQQSGVLMLMPRSHNKQLGTTFDNVASHSHHVAIIAYCLTRMEGLSHENAMKATTIAVFHDLAEARTGDLDFVAKHYGHNNEEQAVKDQFSGIKFGKDLEDLLKEYEEIETIESKCAKDADSLEQLYQEWVLMWQGNKLAQKWFESDFKDRVPGLRTKSARVIANKMKDSNPQEWWWSQFVKDDMAIDREKLLGKM</sequence>
<feature type="domain" description="HD" evidence="3">
    <location>
        <begin position="19"/>
        <end position="146"/>
    </location>
</feature>
<dbReference type="GO" id="GO:0002953">
    <property type="term" value="F:5'-deoxynucleotidase activity"/>
    <property type="evidence" value="ECO:0007669"/>
    <property type="project" value="InterPro"/>
</dbReference>
<proteinExistence type="predicted"/>
<comment type="caution">
    <text evidence="4">The sequence shown here is derived from an EMBL/GenBank/DDBJ whole genome shotgun (WGS) entry which is preliminary data.</text>
</comment>
<dbReference type="GO" id="GO:0046872">
    <property type="term" value="F:metal ion binding"/>
    <property type="evidence" value="ECO:0007669"/>
    <property type="project" value="UniProtKB-KW"/>
</dbReference>
<keyword evidence="1" id="KW-0479">Metal-binding</keyword>
<gene>
    <name evidence="4" type="ORF">A3D91_02420</name>
</gene>
<reference evidence="4 5" key="1">
    <citation type="journal article" date="2016" name="Nat. Commun.">
        <title>Thousands of microbial genomes shed light on interconnected biogeochemical processes in an aquifer system.</title>
        <authorList>
            <person name="Anantharaman K."/>
            <person name="Brown C.T."/>
            <person name="Hug L.A."/>
            <person name="Sharon I."/>
            <person name="Castelle C.J."/>
            <person name="Probst A.J."/>
            <person name="Thomas B.C."/>
            <person name="Singh A."/>
            <person name="Wilkins M.J."/>
            <person name="Karaoz U."/>
            <person name="Brodie E.L."/>
            <person name="Williams K.H."/>
            <person name="Hubbard S.S."/>
            <person name="Banfield J.F."/>
        </authorList>
    </citation>
    <scope>NUCLEOTIDE SEQUENCE [LARGE SCALE GENOMIC DNA]</scope>
</reference>
<dbReference type="GO" id="GO:0005737">
    <property type="term" value="C:cytoplasm"/>
    <property type="evidence" value="ECO:0007669"/>
    <property type="project" value="TreeGrafter"/>
</dbReference>
<evidence type="ECO:0000256" key="2">
    <source>
        <dbReference type="ARBA" id="ARBA00022801"/>
    </source>
</evidence>
<dbReference type="AlphaFoldDB" id="A0A1F4V7T4"/>
<name>A0A1F4V7T4_UNCKA</name>
<dbReference type="STRING" id="1802620.A3D91_02420"/>
<keyword evidence="2" id="KW-0378">Hydrolase</keyword>
<dbReference type="PANTHER" id="PTHR11845:SF13">
    <property type="entry name" value="5'-DEOXYNUCLEOTIDASE HDDC2"/>
    <property type="match status" value="1"/>
</dbReference>
<dbReference type="EMBL" id="MEVD01000015">
    <property type="protein sequence ID" value="OGC53249.1"/>
    <property type="molecule type" value="Genomic_DNA"/>
</dbReference>
<evidence type="ECO:0000313" key="5">
    <source>
        <dbReference type="Proteomes" id="UP000178127"/>
    </source>
</evidence>
<organism evidence="4 5">
    <name type="scientific">candidate division WWE3 bacterium RIFCSPHIGHO2_02_FULL_38_14</name>
    <dbReference type="NCBI Taxonomy" id="1802620"/>
    <lineage>
        <taxon>Bacteria</taxon>
        <taxon>Katanobacteria</taxon>
    </lineage>
</organism>
<dbReference type="Proteomes" id="UP000178127">
    <property type="component" value="Unassembled WGS sequence"/>
</dbReference>
<dbReference type="Gene3D" id="1.10.3210.10">
    <property type="entry name" value="Hypothetical protein af1432"/>
    <property type="match status" value="1"/>
</dbReference>
<dbReference type="InterPro" id="IPR039356">
    <property type="entry name" value="YfbR/HDDC2"/>
</dbReference>
<dbReference type="PANTHER" id="PTHR11845">
    <property type="entry name" value="5'-DEOXYNUCLEOTIDASE HDDC2"/>
    <property type="match status" value="1"/>
</dbReference>
<evidence type="ECO:0000313" key="4">
    <source>
        <dbReference type="EMBL" id="OGC53249.1"/>
    </source>
</evidence>
<protein>
    <recommendedName>
        <fullName evidence="3">HD domain-containing protein</fullName>
    </recommendedName>
</protein>
<accession>A0A1F4V7T4</accession>
<evidence type="ECO:0000259" key="3">
    <source>
        <dbReference type="Pfam" id="PF13023"/>
    </source>
</evidence>
<dbReference type="Pfam" id="PF13023">
    <property type="entry name" value="HD_3"/>
    <property type="match status" value="1"/>
</dbReference>
<evidence type="ECO:0000256" key="1">
    <source>
        <dbReference type="ARBA" id="ARBA00022723"/>
    </source>
</evidence>
<dbReference type="InterPro" id="IPR006674">
    <property type="entry name" value="HD_domain"/>
</dbReference>